<dbReference type="Proteomes" id="UP000663832">
    <property type="component" value="Unassembled WGS sequence"/>
</dbReference>
<dbReference type="AlphaFoldDB" id="A0A815PYK2"/>
<dbReference type="EMBL" id="CAJNOM010002379">
    <property type="protein sequence ID" value="CAF1631675.1"/>
    <property type="molecule type" value="Genomic_DNA"/>
</dbReference>
<evidence type="ECO:0000313" key="2">
    <source>
        <dbReference type="EMBL" id="CAF1631675.1"/>
    </source>
</evidence>
<evidence type="ECO:0000313" key="1">
    <source>
        <dbReference type="EMBL" id="CAF1455216.1"/>
    </source>
</evidence>
<dbReference type="SUPFAM" id="SSF49417">
    <property type="entry name" value="p53-like transcription factors"/>
    <property type="match status" value="1"/>
</dbReference>
<dbReference type="EMBL" id="CAJNOI010002055">
    <property type="protein sequence ID" value="CAF1455216.1"/>
    <property type="molecule type" value="Genomic_DNA"/>
</dbReference>
<dbReference type="GO" id="GO:0003700">
    <property type="term" value="F:DNA-binding transcription factor activity"/>
    <property type="evidence" value="ECO:0007669"/>
    <property type="project" value="InterPro"/>
</dbReference>
<comment type="caution">
    <text evidence="1">The sequence shown here is derived from an EMBL/GenBank/DDBJ whole genome shotgun (WGS) entry which is preliminary data.</text>
</comment>
<dbReference type="Proteomes" id="UP000663877">
    <property type="component" value="Unassembled WGS sequence"/>
</dbReference>
<sequence length="120" mass="14051">MTQPNQQLRIIAQPKALYRERYDSEQYRTGNPVQRYLRAEDNHLDLKYPTIEILREWRDATQPQYIRVASVTVPNDKEPIVCVHPYPIGTDDPSVKTDPANNALYFPITNADFQSGRKRY</sequence>
<evidence type="ECO:0000313" key="3">
    <source>
        <dbReference type="Proteomes" id="UP000663832"/>
    </source>
</evidence>
<keyword evidence="3" id="KW-1185">Reference proteome</keyword>
<name>A0A815PYK2_9BILA</name>
<dbReference type="OrthoDB" id="10058948at2759"/>
<dbReference type="InterPro" id="IPR008967">
    <property type="entry name" value="p53-like_TF_DNA-bd_sf"/>
</dbReference>
<protein>
    <submittedName>
        <fullName evidence="1">Uncharacterized protein</fullName>
    </submittedName>
</protein>
<organism evidence="1 4">
    <name type="scientific">Adineta steineri</name>
    <dbReference type="NCBI Taxonomy" id="433720"/>
    <lineage>
        <taxon>Eukaryota</taxon>
        <taxon>Metazoa</taxon>
        <taxon>Spiralia</taxon>
        <taxon>Gnathifera</taxon>
        <taxon>Rotifera</taxon>
        <taxon>Eurotatoria</taxon>
        <taxon>Bdelloidea</taxon>
        <taxon>Adinetida</taxon>
        <taxon>Adinetidae</taxon>
        <taxon>Adineta</taxon>
    </lineage>
</organism>
<evidence type="ECO:0000313" key="4">
    <source>
        <dbReference type="Proteomes" id="UP000663877"/>
    </source>
</evidence>
<gene>
    <name evidence="1" type="ORF">BJG266_LOCUS40668</name>
    <name evidence="2" type="ORF">QVE165_LOCUS57545</name>
</gene>
<accession>A0A815PYK2</accession>
<reference evidence="1" key="1">
    <citation type="submission" date="2021-02" db="EMBL/GenBank/DDBJ databases">
        <authorList>
            <person name="Nowell W R."/>
        </authorList>
    </citation>
    <scope>NUCLEOTIDE SEQUENCE</scope>
</reference>
<proteinExistence type="predicted"/>